<sequence>MKENSLKKLVYIALMTALIAVGTMVIQIPTPYTKGYINIGDSFIFLSATILGPFAGFVSGGIGSALSDLLSGYALWAPWTLVIKGLEGLIVAVLLKKEDKSFIVQMAVFVLAASWMVLGYYIGGAFMYGSKAALADVPGNILQGIGSVIIGSVLVASLSRVKYFKDIKRG</sequence>
<proteinExistence type="predicted"/>
<evidence type="ECO:0000313" key="5">
    <source>
        <dbReference type="Proteomes" id="UP000007239"/>
    </source>
</evidence>
<dbReference type="Gene3D" id="1.10.1760.20">
    <property type="match status" value="1"/>
</dbReference>
<feature type="transmembrane region" description="Helical" evidence="3">
    <location>
        <begin position="12"/>
        <end position="32"/>
    </location>
</feature>
<dbReference type="EMBL" id="CP002739">
    <property type="protein sequence ID" value="AEF17561.1"/>
    <property type="molecule type" value="Genomic_DNA"/>
</dbReference>
<evidence type="ECO:0000313" key="4">
    <source>
        <dbReference type="EMBL" id="AEF17561.1"/>
    </source>
</evidence>
<evidence type="ECO:0000256" key="1">
    <source>
        <dbReference type="ARBA" id="ARBA00022692"/>
    </source>
</evidence>
<feature type="transmembrane region" description="Helical" evidence="3">
    <location>
        <begin position="73"/>
        <end position="95"/>
    </location>
</feature>
<keyword evidence="5" id="KW-1185">Reference proteome</keyword>
<accession>F6BH88</accession>
<dbReference type="PANTHER" id="PTHR37815:SF3">
    <property type="entry name" value="UPF0397 PROTEIN SPR0429"/>
    <property type="match status" value="1"/>
</dbReference>
<evidence type="ECO:0000256" key="2">
    <source>
        <dbReference type="ARBA" id="ARBA00022989"/>
    </source>
</evidence>
<gene>
    <name evidence="4" type="ordered locus">Thexy_1529</name>
</gene>
<dbReference type="InterPro" id="IPR009825">
    <property type="entry name" value="ECF_substrate-spec-like"/>
</dbReference>
<feature type="transmembrane region" description="Helical" evidence="3">
    <location>
        <begin position="44"/>
        <end position="67"/>
    </location>
</feature>
<dbReference type="eggNOG" id="COG4720">
    <property type="taxonomic scope" value="Bacteria"/>
</dbReference>
<organism evidence="4 5">
    <name type="scientific">Thermoanaerobacterium xylanolyticum (strain ATCC 49914 / DSM 7097 / LX-11)</name>
    <dbReference type="NCBI Taxonomy" id="858215"/>
    <lineage>
        <taxon>Bacteria</taxon>
        <taxon>Bacillati</taxon>
        <taxon>Bacillota</taxon>
        <taxon>Clostridia</taxon>
        <taxon>Thermoanaerobacterales</taxon>
        <taxon>Thermoanaerobacteraceae</taxon>
        <taxon>Thermoanaerobacterium</taxon>
    </lineage>
</organism>
<dbReference type="Pfam" id="PF07155">
    <property type="entry name" value="ECF-ribofla_trS"/>
    <property type="match status" value="1"/>
</dbReference>
<dbReference type="PANTHER" id="PTHR37815">
    <property type="entry name" value="UPF0397 PROTEIN BC_2624-RELATED"/>
    <property type="match status" value="1"/>
</dbReference>
<dbReference type="Proteomes" id="UP000007239">
    <property type="component" value="Chromosome"/>
</dbReference>
<feature type="transmembrane region" description="Helical" evidence="3">
    <location>
        <begin position="102"/>
        <end position="121"/>
    </location>
</feature>
<evidence type="ECO:0000256" key="3">
    <source>
        <dbReference type="SAM" id="Phobius"/>
    </source>
</evidence>
<dbReference type="STRING" id="858215.Thexy_1529"/>
<dbReference type="RefSeq" id="WP_013788297.1">
    <property type="nucleotide sequence ID" value="NC_015555.1"/>
</dbReference>
<keyword evidence="3" id="KW-0472">Membrane</keyword>
<keyword evidence="2 3" id="KW-1133">Transmembrane helix</keyword>
<dbReference type="GO" id="GO:0016020">
    <property type="term" value="C:membrane"/>
    <property type="evidence" value="ECO:0007669"/>
    <property type="project" value="InterPro"/>
</dbReference>
<name>F6BH88_THEXL</name>
<keyword evidence="1 3" id="KW-0812">Transmembrane</keyword>
<dbReference type="KEGG" id="txy:Thexy_1529"/>
<evidence type="ECO:0008006" key="6">
    <source>
        <dbReference type="Google" id="ProtNLM"/>
    </source>
</evidence>
<dbReference type="AlphaFoldDB" id="F6BH88"/>
<protein>
    <recommendedName>
        <fullName evidence="6">ECF transporter S component</fullName>
    </recommendedName>
</protein>
<dbReference type="HOGENOM" id="CLU_084705_1_0_9"/>
<reference evidence="4" key="1">
    <citation type="submission" date="2011-05" db="EMBL/GenBank/DDBJ databases">
        <title>Complete sequence of Thermoanaerobacterium xylanolyticum LX-11.</title>
        <authorList>
            <consortium name="US DOE Joint Genome Institute"/>
            <person name="Lucas S."/>
            <person name="Han J."/>
            <person name="Lapidus A."/>
            <person name="Cheng J.-F."/>
            <person name="Goodwin L."/>
            <person name="Pitluck S."/>
            <person name="Peters L."/>
            <person name="Mikhailova N."/>
            <person name="Lu M."/>
            <person name="Han C."/>
            <person name="Tapia R."/>
            <person name="Land M."/>
            <person name="Hauser L."/>
            <person name="Kyrpides N."/>
            <person name="Ivanova N."/>
            <person name="Pagani I."/>
            <person name="Hemme C."/>
            <person name="Woyke T."/>
        </authorList>
    </citation>
    <scope>NUCLEOTIDE SEQUENCE</scope>
    <source>
        <strain evidence="4">LX-11</strain>
    </source>
</reference>
<feature type="transmembrane region" description="Helical" evidence="3">
    <location>
        <begin position="141"/>
        <end position="161"/>
    </location>
</feature>